<dbReference type="AlphaFoldDB" id="A0A0M0LH59"/>
<evidence type="ECO:0000313" key="9">
    <source>
        <dbReference type="EMBL" id="KOO50023.1"/>
    </source>
</evidence>
<name>A0A0M0LH59_9BACL</name>
<dbReference type="InterPro" id="IPR002781">
    <property type="entry name" value="TM_pro_TauE-like"/>
</dbReference>
<feature type="transmembrane region" description="Helical" evidence="8">
    <location>
        <begin position="72"/>
        <end position="91"/>
    </location>
</feature>
<dbReference type="PATRIC" id="fig|263475.3.peg.4727"/>
<organism evidence="9 10">
    <name type="scientific">Viridibacillus arvi</name>
    <dbReference type="NCBI Taxonomy" id="263475"/>
    <lineage>
        <taxon>Bacteria</taxon>
        <taxon>Bacillati</taxon>
        <taxon>Bacillota</taxon>
        <taxon>Bacilli</taxon>
        <taxon>Bacillales</taxon>
        <taxon>Caryophanaceae</taxon>
        <taxon>Viridibacillus</taxon>
    </lineage>
</organism>
<dbReference type="EMBL" id="LILB01000005">
    <property type="protein sequence ID" value="KOO50023.1"/>
    <property type="molecule type" value="Genomic_DNA"/>
</dbReference>
<keyword evidence="3" id="KW-0813">Transport</keyword>
<evidence type="ECO:0000256" key="7">
    <source>
        <dbReference type="ARBA" id="ARBA00023136"/>
    </source>
</evidence>
<dbReference type="RefSeq" id="WP_053418204.1">
    <property type="nucleotide sequence ID" value="NZ_JBHVNE010000001.1"/>
</dbReference>
<feature type="transmembrane region" description="Helical" evidence="8">
    <location>
        <begin position="97"/>
        <end position="114"/>
    </location>
</feature>
<dbReference type="Proteomes" id="UP000036867">
    <property type="component" value="Unassembled WGS sequence"/>
</dbReference>
<accession>A0A0M0LH59</accession>
<evidence type="ECO:0000256" key="3">
    <source>
        <dbReference type="ARBA" id="ARBA00022448"/>
    </source>
</evidence>
<gene>
    <name evidence="9" type="ORF">AMD00_17165</name>
</gene>
<feature type="transmembrane region" description="Helical" evidence="8">
    <location>
        <begin position="226"/>
        <end position="243"/>
    </location>
</feature>
<keyword evidence="4 8" id="KW-1003">Cell membrane</keyword>
<evidence type="ECO:0000256" key="4">
    <source>
        <dbReference type="ARBA" id="ARBA00022475"/>
    </source>
</evidence>
<dbReference type="PANTHER" id="PTHR30269">
    <property type="entry name" value="TRANSMEMBRANE PROTEIN YFCA"/>
    <property type="match status" value="1"/>
</dbReference>
<evidence type="ECO:0000256" key="8">
    <source>
        <dbReference type="RuleBase" id="RU363041"/>
    </source>
</evidence>
<evidence type="ECO:0000256" key="2">
    <source>
        <dbReference type="ARBA" id="ARBA00009142"/>
    </source>
</evidence>
<reference evidence="10" key="1">
    <citation type="submission" date="2015-08" db="EMBL/GenBank/DDBJ databases">
        <title>Fjat-10028 dsm 16317.</title>
        <authorList>
            <person name="Liu B."/>
            <person name="Wang J."/>
            <person name="Zhu Y."/>
            <person name="Liu G."/>
            <person name="Chen Q."/>
            <person name="Chen Z."/>
            <person name="Lan J."/>
            <person name="Che J."/>
            <person name="Ge C."/>
            <person name="Shi H."/>
            <person name="Pan Z."/>
            <person name="Liu X."/>
        </authorList>
    </citation>
    <scope>NUCLEOTIDE SEQUENCE [LARGE SCALE GENOMIC DNA]</scope>
    <source>
        <strain evidence="10">DSM 16317</strain>
    </source>
</reference>
<keyword evidence="7 8" id="KW-0472">Membrane</keyword>
<dbReference type="OrthoDB" id="554695at2"/>
<sequence length="244" mass="25918">MSFFIFIVIGFAGNFIGTLSGGGGLISLPTMLLYGLPVHSAIGANKVANTVSSFTSFLVIFKEKEITLKEAAIVLVTCLLGGATGGLVASLMSGDTLTIVAIFLLGFAFVTSLLKKSNFEGEEQFKLNIKTGSSLFGIGMYDGMFGPGSGTLQMYLYASQKIAYIRAVGLNRVGVFAGCFGSSITYISTGKIEWPLTIALMFGGIIGAQVGIKVARKMNVKYVNPLLRAITLLLIVQIVVNYYK</sequence>
<comment type="subcellular location">
    <subcellularLocation>
        <location evidence="1 8">Cell membrane</location>
        <topology evidence="1 8">Multi-pass membrane protein</topology>
    </subcellularLocation>
</comment>
<dbReference type="PANTHER" id="PTHR30269:SF0">
    <property type="entry name" value="MEMBRANE TRANSPORTER PROTEIN YFCA-RELATED"/>
    <property type="match status" value="1"/>
</dbReference>
<keyword evidence="10" id="KW-1185">Reference proteome</keyword>
<evidence type="ECO:0000256" key="5">
    <source>
        <dbReference type="ARBA" id="ARBA00022692"/>
    </source>
</evidence>
<feature type="transmembrane region" description="Helical" evidence="8">
    <location>
        <begin position="169"/>
        <end position="188"/>
    </location>
</feature>
<dbReference type="InterPro" id="IPR052017">
    <property type="entry name" value="TSUP"/>
</dbReference>
<feature type="transmembrane region" description="Helical" evidence="8">
    <location>
        <begin position="194"/>
        <end position="214"/>
    </location>
</feature>
<keyword evidence="5 8" id="KW-0812">Transmembrane</keyword>
<comment type="caution">
    <text evidence="9">The sequence shown here is derived from an EMBL/GenBank/DDBJ whole genome shotgun (WGS) entry which is preliminary data.</text>
</comment>
<evidence type="ECO:0000256" key="1">
    <source>
        <dbReference type="ARBA" id="ARBA00004651"/>
    </source>
</evidence>
<proteinExistence type="inferred from homology"/>
<dbReference type="GO" id="GO:0005886">
    <property type="term" value="C:plasma membrane"/>
    <property type="evidence" value="ECO:0007669"/>
    <property type="project" value="UniProtKB-SubCell"/>
</dbReference>
<protein>
    <recommendedName>
        <fullName evidence="8">Probable membrane transporter protein</fullName>
    </recommendedName>
</protein>
<dbReference type="GeneID" id="301137824"/>
<evidence type="ECO:0000313" key="10">
    <source>
        <dbReference type="Proteomes" id="UP000036867"/>
    </source>
</evidence>
<comment type="similarity">
    <text evidence="2 8">Belongs to the 4-toluene sulfonate uptake permease (TSUP) (TC 2.A.102) family.</text>
</comment>
<evidence type="ECO:0000256" key="6">
    <source>
        <dbReference type="ARBA" id="ARBA00022989"/>
    </source>
</evidence>
<dbReference type="Pfam" id="PF01925">
    <property type="entry name" value="TauE"/>
    <property type="match status" value="1"/>
</dbReference>
<keyword evidence="6 8" id="KW-1133">Transmembrane helix</keyword>